<dbReference type="PANTHER" id="PTHR38701:SF1">
    <property type="entry name" value="UP-REGULATED DURING SEPTATION PROTEIN 1 DOMAIN-CONTAINING PROTEIN"/>
    <property type="match status" value="1"/>
</dbReference>
<accession>A0AAN9YW71</accession>
<evidence type="ECO:0000313" key="2">
    <source>
        <dbReference type="EMBL" id="KAK7756902.1"/>
    </source>
</evidence>
<feature type="compositionally biased region" description="Basic and acidic residues" evidence="1">
    <location>
        <begin position="168"/>
        <end position="187"/>
    </location>
</feature>
<feature type="compositionally biased region" description="Polar residues" evidence="1">
    <location>
        <begin position="102"/>
        <end position="121"/>
    </location>
</feature>
<feature type="compositionally biased region" description="Basic and acidic residues" evidence="1">
    <location>
        <begin position="404"/>
        <end position="415"/>
    </location>
</feature>
<feature type="compositionally biased region" description="Basic and acidic residues" evidence="1">
    <location>
        <begin position="545"/>
        <end position="554"/>
    </location>
</feature>
<sequence>MPPERSTATSNNNGHTGTGNGNGNSNANRPQMPSLSASAARAANKTPLMPKLATKAQPPTLATTPITRRPQRPPTASANGQHAQQHDELLASSMPPFLANITPRTGSRQNRVDSANTTPNGTPHPERHEWSDQRFGSGPASPPSRPDYNRRSTSSFSALQHESNGQGGREHQHASESKFFHASDVHNTRPQATPKQNPAKQSTFFYASNRNSIENRPNNASAPSQAMPTATQSQHDISSKFMYANGTPEMQSSSLSVPLTQAPRPAATSAPKPSTGRLSVGSQASLVHNQRPTSPTKGPSQPTQPSLMSSAIPPTMSTQRGPPSHLPGSAADKLRRTSSGTSRARGPHSRSGSLVLTDLGTSASVPPSKLMSPQYPSSPVHTPSTPTPLTLASIIQAAEDLPDHDESHSADESRSEVQSPTKSNSNSADPANELVANARRERKVQDLQITNASLEAINRTLERQLRKQTTELRRFKRMSRAGLSLASTAASSSIPSEAIFVEEVGLRLANLSEDESDAEAEDEAEEESFSDTDEDVESLTPNQLAERDAKHQERDQQRLKLDLTKHQQLLVDSQQINQSIKRCLDWTEELIKDGKKALAYNVKISDVELISRLPNALPNALGIIEEKGGSSHLGDDLAVGTLKAGNLITEDPEGISDWRVGPQDRDSGIEMPVDGG</sequence>
<evidence type="ECO:0000313" key="3">
    <source>
        <dbReference type="Proteomes" id="UP001320420"/>
    </source>
</evidence>
<reference evidence="2 3" key="1">
    <citation type="submission" date="2024-02" db="EMBL/GenBank/DDBJ databases">
        <title>De novo assembly and annotation of 12 fungi associated with fruit tree decline syndrome in Ontario, Canada.</title>
        <authorList>
            <person name="Sulman M."/>
            <person name="Ellouze W."/>
            <person name="Ilyukhin E."/>
        </authorList>
    </citation>
    <scope>NUCLEOTIDE SEQUENCE [LARGE SCALE GENOMIC DNA]</scope>
    <source>
        <strain evidence="2 3">M11/M66-122</strain>
    </source>
</reference>
<feature type="compositionally biased region" description="Polar residues" evidence="1">
    <location>
        <begin position="188"/>
        <end position="236"/>
    </location>
</feature>
<dbReference type="AlphaFoldDB" id="A0AAN9YW71"/>
<feature type="compositionally biased region" description="Polar residues" evidence="1">
    <location>
        <begin position="248"/>
        <end position="259"/>
    </location>
</feature>
<name>A0AAN9YW71_9PEZI</name>
<proteinExistence type="predicted"/>
<feature type="compositionally biased region" description="Low complexity" evidence="1">
    <location>
        <begin position="377"/>
        <end position="388"/>
    </location>
</feature>
<protein>
    <submittedName>
        <fullName evidence="2">Uncharacterized protein</fullName>
    </submittedName>
</protein>
<feature type="region of interest" description="Disordered" evidence="1">
    <location>
        <begin position="652"/>
        <end position="676"/>
    </location>
</feature>
<feature type="region of interest" description="Disordered" evidence="1">
    <location>
        <begin position="401"/>
        <end position="431"/>
    </location>
</feature>
<feature type="region of interest" description="Disordered" evidence="1">
    <location>
        <begin position="513"/>
        <end position="554"/>
    </location>
</feature>
<feature type="compositionally biased region" description="Polar residues" evidence="1">
    <location>
        <begin position="350"/>
        <end position="365"/>
    </location>
</feature>
<feature type="compositionally biased region" description="Polar residues" evidence="1">
    <location>
        <begin position="416"/>
        <end position="429"/>
    </location>
</feature>
<dbReference type="Proteomes" id="UP001320420">
    <property type="component" value="Unassembled WGS sequence"/>
</dbReference>
<feature type="compositionally biased region" description="Acidic residues" evidence="1">
    <location>
        <begin position="513"/>
        <end position="537"/>
    </location>
</feature>
<dbReference type="EMBL" id="JAKJXP020000004">
    <property type="protein sequence ID" value="KAK7756902.1"/>
    <property type="molecule type" value="Genomic_DNA"/>
</dbReference>
<feature type="compositionally biased region" description="Low complexity" evidence="1">
    <location>
        <begin position="1"/>
        <end position="15"/>
    </location>
</feature>
<keyword evidence="3" id="KW-1185">Reference proteome</keyword>
<evidence type="ECO:0000256" key="1">
    <source>
        <dbReference type="SAM" id="MobiDB-lite"/>
    </source>
</evidence>
<gene>
    <name evidence="2" type="ORF">SLS62_000918</name>
</gene>
<organism evidence="2 3">
    <name type="scientific">Diatrype stigma</name>
    <dbReference type="NCBI Taxonomy" id="117547"/>
    <lineage>
        <taxon>Eukaryota</taxon>
        <taxon>Fungi</taxon>
        <taxon>Dikarya</taxon>
        <taxon>Ascomycota</taxon>
        <taxon>Pezizomycotina</taxon>
        <taxon>Sordariomycetes</taxon>
        <taxon>Xylariomycetidae</taxon>
        <taxon>Xylariales</taxon>
        <taxon>Diatrypaceae</taxon>
        <taxon>Diatrype</taxon>
    </lineage>
</organism>
<feature type="compositionally biased region" description="Polar residues" evidence="1">
    <location>
        <begin position="151"/>
        <end position="164"/>
    </location>
</feature>
<feature type="compositionally biased region" description="Polar residues" evidence="1">
    <location>
        <begin position="276"/>
        <end position="309"/>
    </location>
</feature>
<comment type="caution">
    <text evidence="2">The sequence shown here is derived from an EMBL/GenBank/DDBJ whole genome shotgun (WGS) entry which is preliminary data.</text>
</comment>
<feature type="region of interest" description="Disordered" evidence="1">
    <location>
        <begin position="1"/>
        <end position="388"/>
    </location>
</feature>
<dbReference type="PANTHER" id="PTHR38701">
    <property type="entry name" value="CHROMOSOME 8, WHOLE GENOME SHOTGUN SEQUENCE"/>
    <property type="match status" value="1"/>
</dbReference>